<accession>D6PE96</accession>
<organism evidence="1">
    <name type="scientific">uncultured marine bacterium MedDCM-OCT-S12-C289</name>
    <dbReference type="NCBI Taxonomy" id="743082"/>
    <lineage>
        <taxon>Bacteria</taxon>
        <taxon>environmental samples</taxon>
    </lineage>
</organism>
<sequence length="366" mass="41118">MDYFVPANSAFNTSDKPIISRTCNPNPDGNTNNQAAVLNTMEINEYGNLLIKPLTVEMEIHGGPGKIVFDGTYLFTISNDRQASTIYKHKVGESGFTIVTPEVVDYTDLNTFSFVGSHLGVSFQGKAFEPYRGDYESFVFFKDELYLFGGPGGWAHKYNKVTDEITPLIDAWPRIILVDGSYPARDLSHCPGGASNETELRKDGMTDCMEMPRAHLSNHLAQGNVLGVWNENIIFDDIGSWSPSSLLHSGHIICLPRLPNCATALESNSVLYFDYKDNFMYAINSDKDKYIRYDMNLRTSTVIDLDDYGYLADWFEVTKDKVYVTVLNAQNSNREYVDVNFDDKTVTFIGTISEAERTVVEILPLN</sequence>
<protein>
    <submittedName>
        <fullName evidence="1">Uncharacterized protein</fullName>
    </submittedName>
</protein>
<dbReference type="EMBL" id="GU943011">
    <property type="protein sequence ID" value="ADD94047.1"/>
    <property type="molecule type" value="Genomic_DNA"/>
</dbReference>
<dbReference type="AlphaFoldDB" id="D6PE96"/>
<reference evidence="1" key="1">
    <citation type="journal article" date="2010" name="ISME J.">
        <title>Metagenome of the Mediterranean deep chlorophyll maximum studied by direct and fosmid library 454 pyrosequencing.</title>
        <authorList>
            <person name="Ghai R."/>
            <person name="Martin-Cuadrado A.B."/>
            <person name="Molto A.G."/>
            <person name="Heredia I.G."/>
            <person name="Cabrera R."/>
            <person name="Martin J."/>
            <person name="Verdu M."/>
            <person name="Deschamps P."/>
            <person name="Moreira D."/>
            <person name="Lopez-Garcia P."/>
            <person name="Mira A."/>
            <person name="Rodriguez-Valera F."/>
        </authorList>
    </citation>
    <scope>NUCLEOTIDE SEQUENCE</scope>
</reference>
<name>D6PE96_9BACT</name>
<evidence type="ECO:0000313" key="1">
    <source>
        <dbReference type="EMBL" id="ADD94047.1"/>
    </source>
</evidence>
<proteinExistence type="predicted"/>